<dbReference type="InterPro" id="IPR004638">
    <property type="entry name" value="EmrB-like"/>
</dbReference>
<dbReference type="PRINTS" id="PR01036">
    <property type="entry name" value="TCRTETB"/>
</dbReference>
<dbReference type="InterPro" id="IPR011701">
    <property type="entry name" value="MFS"/>
</dbReference>
<feature type="transmembrane region" description="Helical" evidence="7">
    <location>
        <begin position="78"/>
        <end position="97"/>
    </location>
</feature>
<name>A0A543C0Q0_9ACTN</name>
<dbReference type="InterPro" id="IPR020846">
    <property type="entry name" value="MFS_dom"/>
</dbReference>
<evidence type="ECO:0000256" key="1">
    <source>
        <dbReference type="ARBA" id="ARBA00004651"/>
    </source>
</evidence>
<evidence type="ECO:0000313" key="9">
    <source>
        <dbReference type="EMBL" id="TQL90596.1"/>
    </source>
</evidence>
<evidence type="ECO:0000256" key="6">
    <source>
        <dbReference type="ARBA" id="ARBA00023136"/>
    </source>
</evidence>
<keyword evidence="5 7" id="KW-1133">Transmembrane helix</keyword>
<keyword evidence="3" id="KW-1003">Cell membrane</keyword>
<evidence type="ECO:0000256" key="5">
    <source>
        <dbReference type="ARBA" id="ARBA00022989"/>
    </source>
</evidence>
<dbReference type="Pfam" id="PF07690">
    <property type="entry name" value="MFS_1"/>
    <property type="match status" value="1"/>
</dbReference>
<gene>
    <name evidence="9" type="ORF">FB559_7904</name>
</gene>
<sequence length="540" mass="55602">MTERSTARPWLSLIVLCLGTFAILLDTTIVNVAIPSLITDLHASLDQAVWVVNSYLLVFTALLIVASRLGDIFGPRRLFVGGLAVFAVASALCGVAQTPGQLIAARVLQGVGAAALTPQGMVVIQSVFPRERMGAAFGVFSSMAGLAAVAGPTIGGVLTTYANWRWVFFVNLPIAAAGIALALIHVPDIRTGRRHRLDLVGVLLASLGLSAVVFGLIEGQRYSWAEIRDGITIPEIIGAGVVILAAFVVWERHRPEPLMPLRLFADRTFTIMVVLNVLVQFALLSMMLVNAINLQSALGMTAVRSGLTALPFTIALSGVAPFAGRLTDRFGGKFVLLTGLFVYAVGIAGVAAVNSTDATSLTFTVPLLIGGLGMGAVFAPLATEAMRAAPPGHAAAASGILNTGRQLGATLGGAVTGAVMAGRLTAAMHARAVHDSAALPATARAGFTGAFSHAAAGGLRIGPGQSIAQVPRDTPGPLVAQVRNLIEDVFTHGFATALRPTLGVSVAVLLAGAALCLLLRRGGAPVHEPVSAEPVSATAE</sequence>
<dbReference type="PANTHER" id="PTHR42718">
    <property type="entry name" value="MAJOR FACILITATOR SUPERFAMILY MULTIDRUG TRANSPORTER MFSC"/>
    <property type="match status" value="1"/>
</dbReference>
<feature type="transmembrane region" description="Helical" evidence="7">
    <location>
        <begin position="197"/>
        <end position="219"/>
    </location>
</feature>
<dbReference type="PROSITE" id="PS50850">
    <property type="entry name" value="MFS"/>
    <property type="match status" value="1"/>
</dbReference>
<accession>A0A543C0Q0</accession>
<feature type="transmembrane region" description="Helical" evidence="7">
    <location>
        <begin position="271"/>
        <end position="292"/>
    </location>
</feature>
<keyword evidence="2" id="KW-0813">Transport</keyword>
<dbReference type="GO" id="GO:0005886">
    <property type="term" value="C:plasma membrane"/>
    <property type="evidence" value="ECO:0007669"/>
    <property type="project" value="UniProtKB-SubCell"/>
</dbReference>
<feature type="transmembrane region" description="Helical" evidence="7">
    <location>
        <begin position="164"/>
        <end position="185"/>
    </location>
</feature>
<dbReference type="Gene3D" id="1.20.1250.20">
    <property type="entry name" value="MFS general substrate transporter like domains"/>
    <property type="match status" value="1"/>
</dbReference>
<dbReference type="NCBIfam" id="TIGR00711">
    <property type="entry name" value="efflux_EmrB"/>
    <property type="match status" value="1"/>
</dbReference>
<evidence type="ECO:0000256" key="3">
    <source>
        <dbReference type="ARBA" id="ARBA00022475"/>
    </source>
</evidence>
<protein>
    <submittedName>
        <fullName evidence="9">EmrB/QacA subfamily drug resistance transporter</fullName>
    </submittedName>
</protein>
<reference evidence="9 10" key="1">
    <citation type="submission" date="2019-06" db="EMBL/GenBank/DDBJ databases">
        <title>Sequencing the genomes of 1000 actinobacteria strains.</title>
        <authorList>
            <person name="Klenk H.-P."/>
        </authorList>
    </citation>
    <scope>NUCLEOTIDE SEQUENCE [LARGE SCALE GENOMIC DNA]</scope>
    <source>
        <strain evidence="9 10">DSM 102200</strain>
    </source>
</reference>
<feature type="transmembrane region" description="Helical" evidence="7">
    <location>
        <begin position="103"/>
        <end position="124"/>
    </location>
</feature>
<organism evidence="9 10">
    <name type="scientific">Actinoallomurus bryophytorum</name>
    <dbReference type="NCBI Taxonomy" id="1490222"/>
    <lineage>
        <taxon>Bacteria</taxon>
        <taxon>Bacillati</taxon>
        <taxon>Actinomycetota</taxon>
        <taxon>Actinomycetes</taxon>
        <taxon>Streptosporangiales</taxon>
        <taxon>Thermomonosporaceae</taxon>
        <taxon>Actinoallomurus</taxon>
    </lineage>
</organism>
<comment type="caution">
    <text evidence="9">The sequence shown here is derived from an EMBL/GenBank/DDBJ whole genome shotgun (WGS) entry which is preliminary data.</text>
</comment>
<evidence type="ECO:0000313" key="10">
    <source>
        <dbReference type="Proteomes" id="UP000316096"/>
    </source>
</evidence>
<evidence type="ECO:0000256" key="4">
    <source>
        <dbReference type="ARBA" id="ARBA00022692"/>
    </source>
</evidence>
<keyword evidence="6 7" id="KW-0472">Membrane</keyword>
<feature type="transmembrane region" description="Helical" evidence="7">
    <location>
        <begin position="231"/>
        <end position="250"/>
    </location>
</feature>
<evidence type="ECO:0000256" key="7">
    <source>
        <dbReference type="SAM" id="Phobius"/>
    </source>
</evidence>
<feature type="transmembrane region" description="Helical" evidence="7">
    <location>
        <begin position="298"/>
        <end position="322"/>
    </location>
</feature>
<feature type="domain" description="Major facilitator superfamily (MFS) profile" evidence="8">
    <location>
        <begin position="12"/>
        <end position="524"/>
    </location>
</feature>
<dbReference type="EMBL" id="VFOZ01000002">
    <property type="protein sequence ID" value="TQL90596.1"/>
    <property type="molecule type" value="Genomic_DNA"/>
</dbReference>
<dbReference type="InterPro" id="IPR036259">
    <property type="entry name" value="MFS_trans_sf"/>
</dbReference>
<dbReference type="Gene3D" id="1.20.1720.10">
    <property type="entry name" value="Multidrug resistance protein D"/>
    <property type="match status" value="1"/>
</dbReference>
<dbReference type="SUPFAM" id="SSF103473">
    <property type="entry name" value="MFS general substrate transporter"/>
    <property type="match status" value="1"/>
</dbReference>
<dbReference type="RefSeq" id="WP_141962602.1">
    <property type="nucleotide sequence ID" value="NZ_VFOZ01000002.1"/>
</dbReference>
<evidence type="ECO:0000256" key="2">
    <source>
        <dbReference type="ARBA" id="ARBA00022448"/>
    </source>
</evidence>
<keyword evidence="10" id="KW-1185">Reference proteome</keyword>
<feature type="transmembrane region" description="Helical" evidence="7">
    <location>
        <begin position="48"/>
        <end position="66"/>
    </location>
</feature>
<dbReference type="PANTHER" id="PTHR42718:SF46">
    <property type="entry name" value="BLR6921 PROTEIN"/>
    <property type="match status" value="1"/>
</dbReference>
<dbReference type="GO" id="GO:0022857">
    <property type="term" value="F:transmembrane transporter activity"/>
    <property type="evidence" value="ECO:0007669"/>
    <property type="project" value="InterPro"/>
</dbReference>
<feature type="transmembrane region" description="Helical" evidence="7">
    <location>
        <begin position="136"/>
        <end position="158"/>
    </location>
</feature>
<feature type="transmembrane region" description="Helical" evidence="7">
    <location>
        <begin position="359"/>
        <end position="381"/>
    </location>
</feature>
<keyword evidence="4 7" id="KW-0812">Transmembrane</keyword>
<evidence type="ECO:0000259" key="8">
    <source>
        <dbReference type="PROSITE" id="PS50850"/>
    </source>
</evidence>
<dbReference type="AlphaFoldDB" id="A0A543C0Q0"/>
<feature type="transmembrane region" description="Helical" evidence="7">
    <location>
        <begin position="334"/>
        <end position="353"/>
    </location>
</feature>
<dbReference type="CDD" id="cd17321">
    <property type="entry name" value="MFS_MMR_MDR_like"/>
    <property type="match status" value="1"/>
</dbReference>
<dbReference type="OrthoDB" id="7375466at2"/>
<feature type="transmembrane region" description="Helical" evidence="7">
    <location>
        <begin position="502"/>
        <end position="520"/>
    </location>
</feature>
<proteinExistence type="predicted"/>
<comment type="subcellular location">
    <subcellularLocation>
        <location evidence="1">Cell membrane</location>
        <topology evidence="1">Multi-pass membrane protein</topology>
    </subcellularLocation>
</comment>
<dbReference type="Proteomes" id="UP000316096">
    <property type="component" value="Unassembled WGS sequence"/>
</dbReference>